<accession>A0ABD1BKA7</accession>
<reference evidence="3 4" key="1">
    <citation type="submission" date="2024-04" db="EMBL/GenBank/DDBJ databases">
        <title>Genome assembly C_amara_ONT_v2.</title>
        <authorList>
            <person name="Yant L."/>
            <person name="Moore C."/>
            <person name="Slenker M."/>
        </authorList>
    </citation>
    <scope>NUCLEOTIDE SEQUENCE [LARGE SCALE GENOMIC DNA]</scope>
    <source>
        <tissue evidence="3">Leaf</tissue>
    </source>
</reference>
<dbReference type="EMBL" id="JBANAX010000242">
    <property type="protein sequence ID" value="KAL1217631.1"/>
    <property type="molecule type" value="Genomic_DNA"/>
</dbReference>
<proteinExistence type="predicted"/>
<dbReference type="PROSITE" id="PS50104">
    <property type="entry name" value="TIR"/>
    <property type="match status" value="1"/>
</dbReference>
<protein>
    <submittedName>
        <fullName evidence="3">Toll/interleukin-1 receptor-like protein</fullName>
    </submittedName>
</protein>
<organism evidence="3 4">
    <name type="scientific">Cardamine amara subsp. amara</name>
    <dbReference type="NCBI Taxonomy" id="228776"/>
    <lineage>
        <taxon>Eukaryota</taxon>
        <taxon>Viridiplantae</taxon>
        <taxon>Streptophyta</taxon>
        <taxon>Embryophyta</taxon>
        <taxon>Tracheophyta</taxon>
        <taxon>Spermatophyta</taxon>
        <taxon>Magnoliopsida</taxon>
        <taxon>eudicotyledons</taxon>
        <taxon>Gunneridae</taxon>
        <taxon>Pentapetalae</taxon>
        <taxon>rosids</taxon>
        <taxon>malvids</taxon>
        <taxon>Brassicales</taxon>
        <taxon>Brassicaceae</taxon>
        <taxon>Cardamineae</taxon>
        <taxon>Cardamine</taxon>
    </lineage>
</organism>
<gene>
    <name evidence="3" type="ORF">V5N11_023060</name>
</gene>
<keyword evidence="1" id="KW-0520">NAD</keyword>
<sequence length="153" mass="18124">MSTTHRKYDVFLSFRGSDTRRSFISFFYRELVRSNIQTFKDDKELESGRRISPELNRAIEESKFAVVVVSKEYTASRWCLEELVKIMDLEKEGKIEVIPIFYGVDPSNVRRQIGEVAQHFEKHQRREDLEKVLSWKQALENLASISAYCSRHW</sequence>
<dbReference type="FunFam" id="3.40.50.10140:FF:000007">
    <property type="entry name" value="Disease resistance protein (TIR-NBS-LRR class)"/>
    <property type="match status" value="1"/>
</dbReference>
<keyword evidence="4" id="KW-1185">Reference proteome</keyword>
<dbReference type="InterPro" id="IPR000157">
    <property type="entry name" value="TIR_dom"/>
</dbReference>
<evidence type="ECO:0000313" key="4">
    <source>
        <dbReference type="Proteomes" id="UP001558713"/>
    </source>
</evidence>
<dbReference type="InterPro" id="IPR035897">
    <property type="entry name" value="Toll_tir_struct_dom_sf"/>
</dbReference>
<dbReference type="Gene3D" id="3.40.50.10140">
    <property type="entry name" value="Toll/interleukin-1 receptor homology (TIR) domain"/>
    <property type="match status" value="1"/>
</dbReference>
<name>A0ABD1BKA7_CARAN</name>
<dbReference type="SUPFAM" id="SSF52200">
    <property type="entry name" value="Toll/Interleukin receptor TIR domain"/>
    <property type="match status" value="1"/>
</dbReference>
<dbReference type="Pfam" id="PF01582">
    <property type="entry name" value="TIR"/>
    <property type="match status" value="1"/>
</dbReference>
<dbReference type="PANTHER" id="PTHR32009">
    <property type="entry name" value="TMV RESISTANCE PROTEIN N-LIKE"/>
    <property type="match status" value="1"/>
</dbReference>
<dbReference type="PANTHER" id="PTHR32009:SF121">
    <property type="entry name" value="SIMILAR TO PART OF DISEASE RESISTANCE PROTEIN-RELATED"/>
    <property type="match status" value="1"/>
</dbReference>
<evidence type="ECO:0000313" key="3">
    <source>
        <dbReference type="EMBL" id="KAL1217631.1"/>
    </source>
</evidence>
<evidence type="ECO:0000256" key="1">
    <source>
        <dbReference type="ARBA" id="ARBA00023027"/>
    </source>
</evidence>
<feature type="domain" description="TIR" evidence="2">
    <location>
        <begin position="6"/>
        <end position="153"/>
    </location>
</feature>
<dbReference type="SMART" id="SM00255">
    <property type="entry name" value="TIR"/>
    <property type="match status" value="1"/>
</dbReference>
<comment type="caution">
    <text evidence="3">The sequence shown here is derived from an EMBL/GenBank/DDBJ whole genome shotgun (WGS) entry which is preliminary data.</text>
</comment>
<dbReference type="Proteomes" id="UP001558713">
    <property type="component" value="Unassembled WGS sequence"/>
</dbReference>
<dbReference type="AlphaFoldDB" id="A0ABD1BKA7"/>
<evidence type="ECO:0000259" key="2">
    <source>
        <dbReference type="PROSITE" id="PS50104"/>
    </source>
</evidence>